<feature type="transmembrane region" description="Helical" evidence="5">
    <location>
        <begin position="207"/>
        <end position="226"/>
    </location>
</feature>
<evidence type="ECO:0000256" key="5">
    <source>
        <dbReference type="SAM" id="Phobius"/>
    </source>
</evidence>
<evidence type="ECO:0000313" key="7">
    <source>
        <dbReference type="EMBL" id="OXM70606.1"/>
    </source>
</evidence>
<comment type="subcellular location">
    <subcellularLocation>
        <location evidence="1">Cell membrane</location>
        <topology evidence="1">Multi-pass membrane protein</topology>
    </subcellularLocation>
</comment>
<dbReference type="GO" id="GO:0022857">
    <property type="term" value="F:transmembrane transporter activity"/>
    <property type="evidence" value="ECO:0007669"/>
    <property type="project" value="InterPro"/>
</dbReference>
<feature type="transmembrane region" description="Helical" evidence="5">
    <location>
        <begin position="51"/>
        <end position="70"/>
    </location>
</feature>
<gene>
    <name evidence="7" type="ORF">CF165_06000</name>
</gene>
<dbReference type="SUPFAM" id="SSF103473">
    <property type="entry name" value="MFS general substrate transporter"/>
    <property type="match status" value="1"/>
</dbReference>
<keyword evidence="4 5" id="KW-0472">Membrane</keyword>
<feature type="transmembrane region" description="Helical" evidence="5">
    <location>
        <begin position="433"/>
        <end position="458"/>
    </location>
</feature>
<evidence type="ECO:0000313" key="8">
    <source>
        <dbReference type="Proteomes" id="UP000215199"/>
    </source>
</evidence>
<proteinExistence type="predicted"/>
<dbReference type="PANTHER" id="PTHR42718:SF39">
    <property type="entry name" value="ACTINORHODIN TRANSPORTER-RELATED"/>
    <property type="match status" value="1"/>
</dbReference>
<feature type="transmembrane region" description="Helical" evidence="5">
    <location>
        <begin position="232"/>
        <end position="252"/>
    </location>
</feature>
<feature type="transmembrane region" description="Helical" evidence="5">
    <location>
        <begin position="279"/>
        <end position="298"/>
    </location>
</feature>
<protein>
    <submittedName>
        <fullName evidence="7">MFS transporter</fullName>
    </submittedName>
</protein>
<dbReference type="Gene3D" id="1.20.1720.10">
    <property type="entry name" value="Multidrug resistance protein D"/>
    <property type="match status" value="1"/>
</dbReference>
<dbReference type="CDD" id="cd17321">
    <property type="entry name" value="MFS_MMR_MDR_like"/>
    <property type="match status" value="1"/>
</dbReference>
<dbReference type="InterPro" id="IPR036259">
    <property type="entry name" value="MFS_trans_sf"/>
</dbReference>
<feature type="transmembrane region" description="Helical" evidence="5">
    <location>
        <begin position="367"/>
        <end position="390"/>
    </location>
</feature>
<feature type="transmembrane region" description="Helical" evidence="5">
    <location>
        <begin position="140"/>
        <end position="162"/>
    </location>
</feature>
<dbReference type="Gene3D" id="1.20.1250.20">
    <property type="entry name" value="MFS general substrate transporter like domains"/>
    <property type="match status" value="1"/>
</dbReference>
<feature type="domain" description="Major facilitator superfamily (MFS) profile" evidence="6">
    <location>
        <begin position="16"/>
        <end position="464"/>
    </location>
</feature>
<dbReference type="GO" id="GO:0005886">
    <property type="term" value="C:plasma membrane"/>
    <property type="evidence" value="ECO:0007669"/>
    <property type="project" value="UniProtKB-SubCell"/>
</dbReference>
<organism evidence="7 8">
    <name type="scientific">Amycolatopsis vastitatis</name>
    <dbReference type="NCBI Taxonomy" id="1905142"/>
    <lineage>
        <taxon>Bacteria</taxon>
        <taxon>Bacillati</taxon>
        <taxon>Actinomycetota</taxon>
        <taxon>Actinomycetes</taxon>
        <taxon>Pseudonocardiales</taxon>
        <taxon>Pseudonocardiaceae</taxon>
        <taxon>Amycolatopsis</taxon>
    </lineage>
</organism>
<dbReference type="InterPro" id="IPR011701">
    <property type="entry name" value="MFS"/>
</dbReference>
<dbReference type="AlphaFoldDB" id="A0A229TH82"/>
<feature type="transmembrane region" description="Helical" evidence="5">
    <location>
        <begin position="338"/>
        <end position="361"/>
    </location>
</feature>
<keyword evidence="3 5" id="KW-1133">Transmembrane helix</keyword>
<evidence type="ECO:0000259" key="6">
    <source>
        <dbReference type="PROSITE" id="PS50850"/>
    </source>
</evidence>
<dbReference type="EMBL" id="NMUL01000005">
    <property type="protein sequence ID" value="OXM70606.1"/>
    <property type="molecule type" value="Genomic_DNA"/>
</dbReference>
<name>A0A229TH82_9PSEU</name>
<evidence type="ECO:0000256" key="2">
    <source>
        <dbReference type="ARBA" id="ARBA00022692"/>
    </source>
</evidence>
<keyword evidence="8" id="KW-1185">Reference proteome</keyword>
<feature type="transmembrane region" description="Helical" evidence="5">
    <location>
        <begin position="402"/>
        <end position="427"/>
    </location>
</feature>
<evidence type="ECO:0000256" key="3">
    <source>
        <dbReference type="ARBA" id="ARBA00022989"/>
    </source>
</evidence>
<feature type="transmembrane region" description="Helical" evidence="5">
    <location>
        <begin position="82"/>
        <end position="101"/>
    </location>
</feature>
<feature type="transmembrane region" description="Helical" evidence="5">
    <location>
        <begin position="107"/>
        <end position="128"/>
    </location>
</feature>
<feature type="transmembrane region" description="Helical" evidence="5">
    <location>
        <begin position="304"/>
        <end position="326"/>
    </location>
</feature>
<sequence length="470" mass="48497">MRKGDVVEKHALRWWALAVAVLAVLVDMIDNQIVAVALPTIQRELGTGESALQWISAGYALGFALTLITGGRLGDRHGTKKLFVAGMFVFTAASLAAGLAGHVGVLIAARVVQGIGSGLMVPQVLSFIHAEFDERERPKAMTWYAGAFPLGGLAGPLLGGALTEADLFGTGWRAIFLVNLPIGVLALLGALGTMPDRPGFFRHRMDPAGLALLTAALFAVFFPLVQGRELGWPAWSIALLAAAVPVFGVFALHQRRQFRRGGEPLVPPDLVRHLAGSQAVLLCVTTGVGVFFVLTLHLQLGLGFSPWEAAVTFAPSTLGIVAGNVLGMRLAPRFGRAFTAAAVAVLLAGLAAIAVLVPWLGSALTGWALLVPVIAVGLGMGAVLNALFAASMAGIRPEQAGAASGVVNTTVQLGTATGIALAGTVFFTRLDHGYASATAAALTVSAGVLVLALALTAVRQRSVPQSQAVG</sequence>
<feature type="transmembrane region" description="Helical" evidence="5">
    <location>
        <begin position="174"/>
        <end position="195"/>
    </location>
</feature>
<dbReference type="InterPro" id="IPR020846">
    <property type="entry name" value="MFS_dom"/>
</dbReference>
<dbReference type="Proteomes" id="UP000215199">
    <property type="component" value="Unassembled WGS sequence"/>
</dbReference>
<reference evidence="8" key="1">
    <citation type="submission" date="2017-07" db="EMBL/GenBank/DDBJ databases">
        <title>Comparative genome mining reveals phylogenetic distribution patterns of secondary metabolites in Amycolatopsis.</title>
        <authorList>
            <person name="Adamek M."/>
            <person name="Alanjary M."/>
            <person name="Sales-Ortells H."/>
            <person name="Goodfellow M."/>
            <person name="Bull A.T."/>
            <person name="Kalinowski J."/>
            <person name="Ziemert N."/>
        </authorList>
    </citation>
    <scope>NUCLEOTIDE SEQUENCE [LARGE SCALE GENOMIC DNA]</scope>
    <source>
        <strain evidence="8">H5</strain>
    </source>
</reference>
<keyword evidence="2 5" id="KW-0812">Transmembrane</keyword>
<dbReference type="Pfam" id="PF07690">
    <property type="entry name" value="MFS_1"/>
    <property type="match status" value="1"/>
</dbReference>
<dbReference type="PANTHER" id="PTHR42718">
    <property type="entry name" value="MAJOR FACILITATOR SUPERFAMILY MULTIDRUG TRANSPORTER MFSC"/>
    <property type="match status" value="1"/>
</dbReference>
<evidence type="ECO:0000256" key="4">
    <source>
        <dbReference type="ARBA" id="ARBA00023136"/>
    </source>
</evidence>
<accession>A0A229TH82</accession>
<dbReference type="PROSITE" id="PS50850">
    <property type="entry name" value="MFS"/>
    <property type="match status" value="1"/>
</dbReference>
<evidence type="ECO:0000256" key="1">
    <source>
        <dbReference type="ARBA" id="ARBA00004651"/>
    </source>
</evidence>
<comment type="caution">
    <text evidence="7">The sequence shown here is derived from an EMBL/GenBank/DDBJ whole genome shotgun (WGS) entry which is preliminary data.</text>
</comment>